<protein>
    <submittedName>
        <fullName evidence="1">Uncharacterized protein</fullName>
    </submittedName>
</protein>
<accession>A0AAW2FB32</accession>
<keyword evidence="2" id="KW-1185">Reference proteome</keyword>
<dbReference type="EMBL" id="JADYXP020000013">
    <property type="protein sequence ID" value="KAL0111412.1"/>
    <property type="molecule type" value="Genomic_DNA"/>
</dbReference>
<comment type="caution">
    <text evidence="1">The sequence shown here is derived from an EMBL/GenBank/DDBJ whole genome shotgun (WGS) entry which is preliminary data.</text>
</comment>
<reference evidence="1 2" key="1">
    <citation type="submission" date="2023-03" db="EMBL/GenBank/DDBJ databases">
        <title>High recombination rates correlate with genetic variation in Cardiocondyla obscurior ants.</title>
        <authorList>
            <person name="Errbii M."/>
        </authorList>
    </citation>
    <scope>NUCLEOTIDE SEQUENCE [LARGE SCALE GENOMIC DNA]</scope>
    <source>
        <strain evidence="1">Alpha-2009</strain>
        <tissue evidence="1">Whole body</tissue>
    </source>
</reference>
<evidence type="ECO:0000313" key="1">
    <source>
        <dbReference type="EMBL" id="KAL0111412.1"/>
    </source>
</evidence>
<evidence type="ECO:0000313" key="2">
    <source>
        <dbReference type="Proteomes" id="UP001430953"/>
    </source>
</evidence>
<gene>
    <name evidence="1" type="ORF">PUN28_012955</name>
</gene>
<organism evidence="1 2">
    <name type="scientific">Cardiocondyla obscurior</name>
    <dbReference type="NCBI Taxonomy" id="286306"/>
    <lineage>
        <taxon>Eukaryota</taxon>
        <taxon>Metazoa</taxon>
        <taxon>Ecdysozoa</taxon>
        <taxon>Arthropoda</taxon>
        <taxon>Hexapoda</taxon>
        <taxon>Insecta</taxon>
        <taxon>Pterygota</taxon>
        <taxon>Neoptera</taxon>
        <taxon>Endopterygota</taxon>
        <taxon>Hymenoptera</taxon>
        <taxon>Apocrita</taxon>
        <taxon>Aculeata</taxon>
        <taxon>Formicoidea</taxon>
        <taxon>Formicidae</taxon>
        <taxon>Myrmicinae</taxon>
        <taxon>Cardiocondyla</taxon>
    </lineage>
</organism>
<dbReference type="AlphaFoldDB" id="A0AAW2FB32"/>
<dbReference type="Proteomes" id="UP001430953">
    <property type="component" value="Unassembled WGS sequence"/>
</dbReference>
<name>A0AAW2FB32_9HYME</name>
<proteinExistence type="predicted"/>
<sequence>MYSAPAWLRLARRTSRTYRKRACARLWSRSRSRMKENVRVCARVCVWRYQASRRTYCTSFHCGRLNRTPAGPLALFSRSRRAAARYVGVGERNSESLHAFYFT</sequence>